<evidence type="ECO:0000256" key="5">
    <source>
        <dbReference type="ARBA" id="ARBA00023136"/>
    </source>
</evidence>
<dbReference type="Pfam" id="PF05504">
    <property type="entry name" value="Spore_GerAC"/>
    <property type="match status" value="1"/>
</dbReference>
<comment type="subcellular location">
    <subcellularLocation>
        <location evidence="1">Membrane</location>
        <topology evidence="1">Lipid-anchor</topology>
    </subcellularLocation>
</comment>
<dbReference type="InterPro" id="IPR008844">
    <property type="entry name" value="Spore_GerAC-like"/>
</dbReference>
<dbReference type="NCBIfam" id="TIGR02887">
    <property type="entry name" value="spore_ger_x_C"/>
    <property type="match status" value="1"/>
</dbReference>
<evidence type="ECO:0000313" key="10">
    <source>
        <dbReference type="EMBL" id="CAH1224946.1"/>
    </source>
</evidence>
<feature type="domain" description="Spore germination protein N-terminal" evidence="9">
    <location>
        <begin position="22"/>
        <end position="197"/>
    </location>
</feature>
<dbReference type="RefSeq" id="WP_236347298.1">
    <property type="nucleotide sequence ID" value="NZ_CAKMMF010000049.1"/>
</dbReference>
<accession>A0ABM9CVI9</accession>
<evidence type="ECO:0000256" key="7">
    <source>
        <dbReference type="ARBA" id="ARBA00023288"/>
    </source>
</evidence>
<dbReference type="InterPro" id="IPR038501">
    <property type="entry name" value="Spore_GerAC_C_sf"/>
</dbReference>
<reference evidence="10" key="1">
    <citation type="submission" date="2022-01" db="EMBL/GenBank/DDBJ databases">
        <authorList>
            <person name="Criscuolo A."/>
        </authorList>
    </citation>
    <scope>NUCLEOTIDE SEQUENCE</scope>
    <source>
        <strain evidence="10">CIP111893</strain>
    </source>
</reference>
<dbReference type="PROSITE" id="PS51257">
    <property type="entry name" value="PROKAR_LIPOPROTEIN"/>
    <property type="match status" value="1"/>
</dbReference>
<dbReference type="PANTHER" id="PTHR35789">
    <property type="entry name" value="SPORE GERMINATION PROTEIN B3"/>
    <property type="match status" value="1"/>
</dbReference>
<dbReference type="PANTHER" id="PTHR35789:SF1">
    <property type="entry name" value="SPORE GERMINATION PROTEIN B3"/>
    <property type="match status" value="1"/>
</dbReference>
<keyword evidence="5" id="KW-0472">Membrane</keyword>
<feature type="domain" description="Spore germination GerAC-like C-terminal" evidence="8">
    <location>
        <begin position="209"/>
        <end position="377"/>
    </location>
</feature>
<evidence type="ECO:0000256" key="4">
    <source>
        <dbReference type="ARBA" id="ARBA00022729"/>
    </source>
</evidence>
<dbReference type="InterPro" id="IPR057336">
    <property type="entry name" value="GerAC_N"/>
</dbReference>
<comment type="caution">
    <text evidence="10">The sequence shown here is derived from an EMBL/GenBank/DDBJ whole genome shotgun (WGS) entry which is preliminary data.</text>
</comment>
<evidence type="ECO:0000256" key="3">
    <source>
        <dbReference type="ARBA" id="ARBA00022544"/>
    </source>
</evidence>
<dbReference type="InterPro" id="IPR046953">
    <property type="entry name" value="Spore_GerAC-like_C"/>
</dbReference>
<dbReference type="Gene3D" id="6.20.190.10">
    <property type="entry name" value="Nutrient germinant receptor protein C, domain 1"/>
    <property type="match status" value="1"/>
</dbReference>
<keyword evidence="7" id="KW-0449">Lipoprotein</keyword>
<dbReference type="Pfam" id="PF25198">
    <property type="entry name" value="Spore_GerAC_N"/>
    <property type="match status" value="1"/>
</dbReference>
<keyword evidence="11" id="KW-1185">Reference proteome</keyword>
<dbReference type="Gene3D" id="3.30.300.210">
    <property type="entry name" value="Nutrient germinant receptor protein C, domain 3"/>
    <property type="match status" value="1"/>
</dbReference>
<name>A0ABM9CVI9_9BACL</name>
<evidence type="ECO:0000313" key="11">
    <source>
        <dbReference type="Proteomes" id="UP000838686"/>
    </source>
</evidence>
<gene>
    <name evidence="10" type="primary">gerBC_8</name>
    <name evidence="10" type="ORF">PAECIP111893_05197</name>
</gene>
<dbReference type="EMBL" id="CAKMMF010000049">
    <property type="protein sequence ID" value="CAH1224946.1"/>
    <property type="molecule type" value="Genomic_DNA"/>
</dbReference>
<keyword evidence="4" id="KW-0732">Signal</keyword>
<sequence>MNSRMIAAALLPILLLTGGCWDQVELTERGFVMGVAIDLAANGGIELTAQIYKPQQKAGVGSSNQGQPYANITTVNSNIFESVRDIPTHLGRRAQWSHQRVILIGEDFAKKHNISEALDFFNRDHEPRQTSKIFITKGKANQFFKKKPLIENTISQQLKRIQESTAKYSAKSMNVNLFMLNLQLESQTGFAAVPYISPDNSQDQSIALKGLALLKNGKMIGALSPIQTEHLNILLNKYKNSIIEIPCEQQVGGNHPLDESLEVVSLQTKIKPKASMESIRVHIAVQIKSSAGELLCSDLSTTKGEKKFIEKVQLLVEQELRALTDQLQARKIDMLGIGNQIYQMNPRLWRSLKPNWDDHFQRAHFTYDIRISLIDTGMLIGKSSVSK</sequence>
<evidence type="ECO:0000259" key="9">
    <source>
        <dbReference type="Pfam" id="PF25198"/>
    </source>
</evidence>
<organism evidence="10 11">
    <name type="scientific">Paenibacillus plantiphilus</name>
    <dbReference type="NCBI Taxonomy" id="2905650"/>
    <lineage>
        <taxon>Bacteria</taxon>
        <taxon>Bacillati</taxon>
        <taxon>Bacillota</taxon>
        <taxon>Bacilli</taxon>
        <taxon>Bacillales</taxon>
        <taxon>Paenibacillaceae</taxon>
        <taxon>Paenibacillus</taxon>
    </lineage>
</organism>
<dbReference type="Proteomes" id="UP000838686">
    <property type="component" value="Unassembled WGS sequence"/>
</dbReference>
<keyword evidence="6" id="KW-0564">Palmitate</keyword>
<evidence type="ECO:0000256" key="6">
    <source>
        <dbReference type="ARBA" id="ARBA00023139"/>
    </source>
</evidence>
<evidence type="ECO:0000256" key="2">
    <source>
        <dbReference type="ARBA" id="ARBA00007886"/>
    </source>
</evidence>
<proteinExistence type="inferred from homology"/>
<comment type="similarity">
    <text evidence="2">Belongs to the GerABKC lipoprotein family.</text>
</comment>
<evidence type="ECO:0000256" key="1">
    <source>
        <dbReference type="ARBA" id="ARBA00004635"/>
    </source>
</evidence>
<evidence type="ECO:0000259" key="8">
    <source>
        <dbReference type="Pfam" id="PF05504"/>
    </source>
</evidence>
<keyword evidence="3" id="KW-0309">Germination</keyword>
<protein>
    <submittedName>
        <fullName evidence="10">Spore germination protein B3</fullName>
    </submittedName>
</protein>